<dbReference type="GO" id="GO:0006886">
    <property type="term" value="P:intracellular protein transport"/>
    <property type="evidence" value="ECO:0007669"/>
    <property type="project" value="InterPro"/>
</dbReference>
<evidence type="ECO:0000259" key="12">
    <source>
        <dbReference type="PROSITE" id="PS51196"/>
    </source>
</evidence>
<dbReference type="PANTHER" id="PTHR30612:SF0">
    <property type="entry name" value="CHLOROPLAST PROTEIN-TRANSPORTING ATPASE"/>
    <property type="match status" value="1"/>
</dbReference>
<dbReference type="CDD" id="cd18803">
    <property type="entry name" value="SF2_C_secA"/>
    <property type="match status" value="1"/>
</dbReference>
<dbReference type="FunFam" id="3.40.50.300:FF:000429">
    <property type="entry name" value="Preprotein translocase subunit SecA"/>
    <property type="match status" value="1"/>
</dbReference>
<dbReference type="GO" id="GO:0005829">
    <property type="term" value="C:cytosol"/>
    <property type="evidence" value="ECO:0007669"/>
    <property type="project" value="TreeGrafter"/>
</dbReference>
<dbReference type="InterPro" id="IPR001650">
    <property type="entry name" value="Helicase_C-like"/>
</dbReference>
<dbReference type="Proteomes" id="UP000053239">
    <property type="component" value="Unassembled WGS sequence"/>
</dbReference>
<evidence type="ECO:0000256" key="2">
    <source>
        <dbReference type="ARBA" id="ARBA00007650"/>
    </source>
</evidence>
<dbReference type="Pfam" id="PF21090">
    <property type="entry name" value="P-loop_SecA"/>
    <property type="match status" value="2"/>
</dbReference>
<evidence type="ECO:0000256" key="7">
    <source>
        <dbReference type="ARBA" id="ARBA00022927"/>
    </source>
</evidence>
<evidence type="ECO:0000256" key="5">
    <source>
        <dbReference type="ARBA" id="ARBA00022741"/>
    </source>
</evidence>
<evidence type="ECO:0000256" key="4">
    <source>
        <dbReference type="ARBA" id="ARBA00022490"/>
    </source>
</evidence>
<evidence type="ECO:0000256" key="3">
    <source>
        <dbReference type="ARBA" id="ARBA00022448"/>
    </source>
</evidence>
<dbReference type="Gene3D" id="3.40.50.300">
    <property type="entry name" value="P-loop containing nucleotide triphosphate hydrolases"/>
    <property type="match status" value="2"/>
</dbReference>
<dbReference type="Gene3D" id="1.10.3060.10">
    <property type="entry name" value="Helical scaffold and wing domains of SecA"/>
    <property type="match status" value="1"/>
</dbReference>
<evidence type="ECO:0000313" key="13">
    <source>
        <dbReference type="EMBL" id="KMZ96271.1"/>
    </source>
</evidence>
<comment type="similarity">
    <text evidence="2">Belongs to the SecA family.</text>
</comment>
<dbReference type="EMBL" id="KQ235637">
    <property type="protein sequence ID" value="KMZ96271.1"/>
    <property type="molecule type" value="Genomic_DNA"/>
</dbReference>
<name>A0A0J9TM77_PLAVI</name>
<dbReference type="InterPro" id="IPR014018">
    <property type="entry name" value="SecA_motor_DEAD"/>
</dbReference>
<dbReference type="SUPFAM" id="SSF52540">
    <property type="entry name" value="P-loop containing nucleoside triphosphate hydrolases"/>
    <property type="match status" value="1"/>
</dbReference>
<dbReference type="AlphaFoldDB" id="A0A0J9TM77"/>
<keyword evidence="5" id="KW-0547">Nucleotide-binding</keyword>
<dbReference type="GO" id="GO:0006605">
    <property type="term" value="P:protein targeting"/>
    <property type="evidence" value="ECO:0007669"/>
    <property type="project" value="InterPro"/>
</dbReference>
<evidence type="ECO:0000256" key="10">
    <source>
        <dbReference type="ARBA" id="ARBA00023136"/>
    </source>
</evidence>
<feature type="domain" description="SecA family profile" evidence="12">
    <location>
        <begin position="1"/>
        <end position="184"/>
    </location>
</feature>
<evidence type="ECO:0000313" key="14">
    <source>
        <dbReference type="Proteomes" id="UP000053239"/>
    </source>
</evidence>
<keyword evidence="9" id="KW-0811">Translocation</keyword>
<keyword evidence="7" id="KW-0653">Protein transport</keyword>
<evidence type="ECO:0000256" key="1">
    <source>
        <dbReference type="ARBA" id="ARBA00004170"/>
    </source>
</evidence>
<comment type="subcellular location">
    <subcellularLocation>
        <location evidence="1">Membrane</location>
        <topology evidence="1">Peripheral membrane protein</topology>
    </subcellularLocation>
</comment>
<dbReference type="GO" id="GO:0017038">
    <property type="term" value="P:protein import"/>
    <property type="evidence" value="ECO:0007669"/>
    <property type="project" value="InterPro"/>
</dbReference>
<evidence type="ECO:0000259" key="11">
    <source>
        <dbReference type="PROSITE" id="PS51194"/>
    </source>
</evidence>
<dbReference type="InterPro" id="IPR011116">
    <property type="entry name" value="SecA_Wing/Scaffold"/>
</dbReference>
<organism evidence="13 14">
    <name type="scientific">Plasmodium vivax North Korean</name>
    <dbReference type="NCBI Taxonomy" id="1035514"/>
    <lineage>
        <taxon>Eukaryota</taxon>
        <taxon>Sar</taxon>
        <taxon>Alveolata</taxon>
        <taxon>Apicomplexa</taxon>
        <taxon>Aconoidasida</taxon>
        <taxon>Haemosporida</taxon>
        <taxon>Plasmodiidae</taxon>
        <taxon>Plasmodium</taxon>
        <taxon>Plasmodium (Plasmodium)</taxon>
    </lineage>
</organism>
<dbReference type="PANTHER" id="PTHR30612">
    <property type="entry name" value="SECA INNER MEMBRANE COMPONENT OF SEC PROTEIN SECRETION SYSTEM"/>
    <property type="match status" value="1"/>
</dbReference>
<keyword evidence="6" id="KW-0067">ATP-binding</keyword>
<dbReference type="GO" id="GO:0005886">
    <property type="term" value="C:plasma membrane"/>
    <property type="evidence" value="ECO:0007669"/>
    <property type="project" value="TreeGrafter"/>
</dbReference>
<keyword evidence="4" id="KW-0963">Cytoplasm</keyword>
<gene>
    <name evidence="13" type="ORF">PVNG_02409</name>
</gene>
<evidence type="ECO:0000256" key="6">
    <source>
        <dbReference type="ARBA" id="ARBA00022840"/>
    </source>
</evidence>
<dbReference type="SUPFAM" id="SSF81886">
    <property type="entry name" value="Helical scaffold and wing domains of SecA"/>
    <property type="match status" value="1"/>
</dbReference>
<dbReference type="PROSITE" id="PS51194">
    <property type="entry name" value="HELICASE_CTER"/>
    <property type="match status" value="1"/>
</dbReference>
<keyword evidence="10" id="KW-0472">Membrane</keyword>
<dbReference type="Pfam" id="PF07516">
    <property type="entry name" value="SecA_SW"/>
    <property type="match status" value="1"/>
</dbReference>
<dbReference type="InterPro" id="IPR036266">
    <property type="entry name" value="SecA_Wing/Scaffold_sf"/>
</dbReference>
<keyword evidence="8" id="KW-1278">Translocase</keyword>
<accession>A0A0J9TM77</accession>
<dbReference type="GO" id="GO:0005524">
    <property type="term" value="F:ATP binding"/>
    <property type="evidence" value="ECO:0007669"/>
    <property type="project" value="UniProtKB-KW"/>
</dbReference>
<reference evidence="13 14" key="1">
    <citation type="submission" date="2011-09" db="EMBL/GenBank/DDBJ databases">
        <title>The Genome Sequence of Plasmodium vivax North Korean.</title>
        <authorList>
            <consortium name="The Broad Institute Genome Sequencing Platform"/>
            <consortium name="The Broad Institute Genome Sequencing Center for Infectious Disease"/>
            <person name="Neafsey D."/>
            <person name="Carlton J."/>
            <person name="Barnwell J."/>
            <person name="Collins W."/>
            <person name="Escalante A."/>
            <person name="Mullikin J."/>
            <person name="Saul A."/>
            <person name="Guigo R."/>
            <person name="Camara F."/>
            <person name="Young S.K."/>
            <person name="Zeng Q."/>
            <person name="Gargeya S."/>
            <person name="Fitzgerald M."/>
            <person name="Haas B."/>
            <person name="Abouelleil A."/>
            <person name="Alvarado L."/>
            <person name="Arachchi H.M."/>
            <person name="Berlin A."/>
            <person name="Brown A."/>
            <person name="Chapman S.B."/>
            <person name="Chen Z."/>
            <person name="Dunbar C."/>
            <person name="Freedman E."/>
            <person name="Gearin G."/>
            <person name="Gellesch M."/>
            <person name="Goldberg J."/>
            <person name="Griggs A."/>
            <person name="Gujja S."/>
            <person name="Heiman D."/>
            <person name="Howarth C."/>
            <person name="Larson L."/>
            <person name="Lui A."/>
            <person name="MacDonald P.J.P."/>
            <person name="Montmayeur A."/>
            <person name="Murphy C."/>
            <person name="Neiman D."/>
            <person name="Pearson M."/>
            <person name="Priest M."/>
            <person name="Roberts A."/>
            <person name="Saif S."/>
            <person name="Shea T."/>
            <person name="Shenoy N."/>
            <person name="Sisk P."/>
            <person name="Stolte C."/>
            <person name="Sykes S."/>
            <person name="Wortman J."/>
            <person name="Nusbaum C."/>
            <person name="Birren B."/>
        </authorList>
    </citation>
    <scope>NUCLEOTIDE SEQUENCE [LARGE SCALE GENOMIC DNA]</scope>
    <source>
        <strain evidence="13 14">North Korean</strain>
    </source>
</reference>
<sequence length="248" mass="28644">MIVVQIPTYRPMQRIDLPDMIFRNKETKIRAIISEIKHHYTRGQPLLIGTSSVDESEYIYALLEQEGIPCEILNARNHYKEAEIIARAGQKYAVTIATNIAGRGVDIKISSEVVELGGLYVIACEKNESKRVDDQLRGRSGRQGDPGKSVFFISLEDTIFKRFGADKFEKISKKLKEEYFESPFLSKTVNALQRRIQFASFDSRKNLIEYSEILSIQQDIVYNQRKFILYTSDVKKIFKAMMERQIKT</sequence>
<dbReference type="InterPro" id="IPR027417">
    <property type="entry name" value="P-loop_NTPase"/>
</dbReference>
<dbReference type="InterPro" id="IPR000185">
    <property type="entry name" value="SecA"/>
</dbReference>
<evidence type="ECO:0000256" key="8">
    <source>
        <dbReference type="ARBA" id="ARBA00022967"/>
    </source>
</evidence>
<proteinExistence type="inferred from homology"/>
<dbReference type="InterPro" id="IPR044722">
    <property type="entry name" value="SecA_SF2_C"/>
</dbReference>
<evidence type="ECO:0000256" key="9">
    <source>
        <dbReference type="ARBA" id="ARBA00023010"/>
    </source>
</evidence>
<keyword evidence="3" id="KW-0813">Transport</keyword>
<feature type="domain" description="Helicase C-terminal" evidence="11">
    <location>
        <begin position="28"/>
        <end position="190"/>
    </location>
</feature>
<protein>
    <submittedName>
        <fullName evidence="13">Uncharacterized protein</fullName>
    </submittedName>
</protein>
<dbReference type="PROSITE" id="PS51196">
    <property type="entry name" value="SECA_MOTOR_DEAD"/>
    <property type="match status" value="1"/>
</dbReference>